<evidence type="ECO:0000256" key="3">
    <source>
        <dbReference type="RuleBase" id="RU003457"/>
    </source>
</evidence>
<feature type="binding site" evidence="2">
    <location>
        <position position="105"/>
    </location>
    <ligand>
        <name>Fe cation</name>
        <dbReference type="ChEBI" id="CHEBI:24875"/>
    </ligand>
</feature>
<dbReference type="Pfam" id="PF05726">
    <property type="entry name" value="Pirin_C"/>
    <property type="match status" value="1"/>
</dbReference>
<evidence type="ECO:0000313" key="7">
    <source>
        <dbReference type="Proteomes" id="UP000218387"/>
    </source>
</evidence>
<comment type="similarity">
    <text evidence="1 3">Belongs to the pirin family.</text>
</comment>
<dbReference type="PIRSF" id="PIRSF006232">
    <property type="entry name" value="Pirin"/>
    <property type="match status" value="1"/>
</dbReference>
<dbReference type="AlphaFoldDB" id="A0A4P9C558"/>
<dbReference type="InterPro" id="IPR014710">
    <property type="entry name" value="RmlC-like_jellyroll"/>
</dbReference>
<gene>
    <name evidence="6" type="ORF">CPZ25_003805</name>
</gene>
<dbReference type="InterPro" id="IPR011051">
    <property type="entry name" value="RmlC_Cupin_sf"/>
</dbReference>
<evidence type="ECO:0000256" key="1">
    <source>
        <dbReference type="ARBA" id="ARBA00008416"/>
    </source>
</evidence>
<feature type="binding site" evidence="2">
    <location>
        <position position="103"/>
    </location>
    <ligand>
        <name>Fe cation</name>
        <dbReference type="ChEBI" id="CHEBI:24875"/>
    </ligand>
</feature>
<feature type="domain" description="Pirin C-terminal" evidence="5">
    <location>
        <begin position="174"/>
        <end position="274"/>
    </location>
</feature>
<dbReference type="GO" id="GO:0046872">
    <property type="term" value="F:metal ion binding"/>
    <property type="evidence" value="ECO:0007669"/>
    <property type="project" value="UniProtKB-KW"/>
</dbReference>
<proteinExistence type="inferred from homology"/>
<dbReference type="Gene3D" id="2.60.120.10">
    <property type="entry name" value="Jelly Rolls"/>
    <property type="match status" value="2"/>
</dbReference>
<keyword evidence="2" id="KW-0408">Iron</keyword>
<protein>
    <submittedName>
        <fullName evidence="6">Pirin family protein</fullName>
    </submittedName>
</protein>
<dbReference type="SUPFAM" id="SSF51182">
    <property type="entry name" value="RmlC-like cupins"/>
    <property type="match status" value="1"/>
</dbReference>
<keyword evidence="2" id="KW-0479">Metal-binding</keyword>
<dbReference type="CDD" id="cd02909">
    <property type="entry name" value="cupin_pirin_N"/>
    <property type="match status" value="1"/>
</dbReference>
<dbReference type="InterPro" id="IPR003829">
    <property type="entry name" value="Pirin_N_dom"/>
</dbReference>
<evidence type="ECO:0000259" key="5">
    <source>
        <dbReference type="Pfam" id="PF05726"/>
    </source>
</evidence>
<evidence type="ECO:0000259" key="4">
    <source>
        <dbReference type="Pfam" id="PF02678"/>
    </source>
</evidence>
<dbReference type="InterPro" id="IPR012093">
    <property type="entry name" value="Pirin"/>
</dbReference>
<dbReference type="PANTHER" id="PTHR13903:SF8">
    <property type="entry name" value="PIRIN"/>
    <property type="match status" value="1"/>
</dbReference>
<dbReference type="InterPro" id="IPR008778">
    <property type="entry name" value="Pirin_C_dom"/>
</dbReference>
<organism evidence="6 7">
    <name type="scientific">Eubacterium maltosivorans</name>
    <dbReference type="NCBI Taxonomy" id="2041044"/>
    <lineage>
        <taxon>Bacteria</taxon>
        <taxon>Bacillati</taxon>
        <taxon>Bacillota</taxon>
        <taxon>Clostridia</taxon>
        <taxon>Eubacteriales</taxon>
        <taxon>Eubacteriaceae</taxon>
        <taxon>Eubacterium</taxon>
    </lineage>
</organism>
<feature type="binding site" evidence="2">
    <location>
        <position position="59"/>
    </location>
    <ligand>
        <name>Fe cation</name>
        <dbReference type="ChEBI" id="CHEBI:24875"/>
    </ligand>
</feature>
<dbReference type="KEGG" id="emt:CPZ25_003805"/>
<reference evidence="6 7" key="1">
    <citation type="submission" date="2018-05" db="EMBL/GenBank/DDBJ databases">
        <title>Genome comparison of Eubacterium sp.</title>
        <authorList>
            <person name="Feng Y."/>
            <person name="Sanchez-Andrea I."/>
            <person name="Stams A.J.M."/>
            <person name="De Vos W.M."/>
        </authorList>
    </citation>
    <scope>NUCLEOTIDE SEQUENCE [LARGE SCALE GENOMIC DNA]</scope>
    <source>
        <strain evidence="6 7">YI</strain>
    </source>
</reference>
<dbReference type="CDD" id="cd02247">
    <property type="entry name" value="cupin_pirin_C"/>
    <property type="match status" value="1"/>
</dbReference>
<sequence>MSERKITKTVKGQYAIDGAGVHLVRVLGNNDVQDFDPFLMLDSFDSKNPDDYIKGFPFHPHRGIETVTYLIEGDIEHQDSLGNRGSIKSGQSQWMTAGSGILHQEMPQPSDHMLGLQLWINLPKDEKMAAPAYFDITGDMIKKKASDTALVRVISGEYEGVKGVEPRHIQATLYDVTVNAGKTFTLPTKTEDNVFIFLIQGDAVIEGKNIDEKTAVLFGSGDSITVKAPDGQDSRFVFFSGKRLDEPVAWGGPIVMNTREELMHAFEELEEGTFIKHEAIR</sequence>
<feature type="binding site" evidence="2">
    <location>
        <position position="61"/>
    </location>
    <ligand>
        <name>Fe cation</name>
        <dbReference type="ChEBI" id="CHEBI:24875"/>
    </ligand>
</feature>
<feature type="domain" description="Pirin N-terminal" evidence="4">
    <location>
        <begin position="23"/>
        <end position="120"/>
    </location>
</feature>
<dbReference type="PANTHER" id="PTHR13903">
    <property type="entry name" value="PIRIN-RELATED"/>
    <property type="match status" value="1"/>
</dbReference>
<dbReference type="Proteomes" id="UP000218387">
    <property type="component" value="Chromosome"/>
</dbReference>
<comment type="cofactor">
    <cofactor evidence="2">
        <name>Fe cation</name>
        <dbReference type="ChEBI" id="CHEBI:24875"/>
    </cofactor>
    <text evidence="2">Binds 1 Fe cation per subunit.</text>
</comment>
<evidence type="ECO:0000256" key="2">
    <source>
        <dbReference type="PIRSR" id="PIRSR006232-1"/>
    </source>
</evidence>
<dbReference type="EMBL" id="CP029487">
    <property type="protein sequence ID" value="QCT70480.1"/>
    <property type="molecule type" value="Genomic_DNA"/>
</dbReference>
<keyword evidence="7" id="KW-1185">Reference proteome</keyword>
<evidence type="ECO:0000313" key="6">
    <source>
        <dbReference type="EMBL" id="QCT70480.1"/>
    </source>
</evidence>
<accession>A0A4P9C558</accession>
<name>A0A4P9C558_EUBML</name>
<dbReference type="RefSeq" id="WP_058694540.1">
    <property type="nucleotide sequence ID" value="NZ_CABJDW020000005.1"/>
</dbReference>
<dbReference type="Pfam" id="PF02678">
    <property type="entry name" value="Pirin"/>
    <property type="match status" value="1"/>
</dbReference>